<comment type="subcellular location">
    <subcellularLocation>
        <location evidence="5">Cytoplasm</location>
    </subcellularLocation>
</comment>
<dbReference type="Pfam" id="PF00871">
    <property type="entry name" value="Acetate_kinase"/>
    <property type="match status" value="1"/>
</dbReference>
<evidence type="ECO:0000256" key="1">
    <source>
        <dbReference type="ARBA" id="ARBA00022679"/>
    </source>
</evidence>
<reference evidence="7 8" key="1">
    <citation type="journal article" date="2018" name="Nat. Biotechnol.">
        <title>A standardized bacterial taxonomy based on genome phylogeny substantially revises the tree of life.</title>
        <authorList>
            <person name="Parks D.H."/>
            <person name="Chuvochina M."/>
            <person name="Waite D.W."/>
            <person name="Rinke C."/>
            <person name="Skarshewski A."/>
            <person name="Chaumeil P.A."/>
            <person name="Hugenholtz P."/>
        </authorList>
    </citation>
    <scope>NUCLEOTIDE SEQUENCE [LARGE SCALE GENOMIC DNA]</scope>
    <source>
        <strain evidence="7">UBA9375</strain>
    </source>
</reference>
<evidence type="ECO:0000256" key="2">
    <source>
        <dbReference type="ARBA" id="ARBA00022741"/>
    </source>
</evidence>
<dbReference type="PRINTS" id="PR00471">
    <property type="entry name" value="ACETATEKNASE"/>
</dbReference>
<dbReference type="InterPro" id="IPR000890">
    <property type="entry name" value="Aliphatic_acid_kin_short-chain"/>
</dbReference>
<dbReference type="GO" id="GO:0008776">
    <property type="term" value="F:acetate kinase activity"/>
    <property type="evidence" value="ECO:0007669"/>
    <property type="project" value="UniProtKB-UniRule"/>
</dbReference>
<gene>
    <name evidence="5" type="primary">ackA</name>
    <name evidence="7" type="ORF">DIT97_10065</name>
</gene>
<feature type="binding site" evidence="5">
    <location>
        <begin position="312"/>
        <end position="316"/>
    </location>
    <ligand>
        <name>ATP</name>
        <dbReference type="ChEBI" id="CHEBI:30616"/>
    </ligand>
</feature>
<evidence type="ECO:0000256" key="3">
    <source>
        <dbReference type="ARBA" id="ARBA00022777"/>
    </source>
</evidence>
<keyword evidence="2 5" id="KW-0547">Nucleotide-binding</keyword>
<feature type="binding site" evidence="5">
    <location>
        <position position="71"/>
    </location>
    <ligand>
        <name>substrate</name>
    </ligand>
</feature>
<keyword evidence="5" id="KW-0479">Metal-binding</keyword>
<protein>
    <recommendedName>
        <fullName evidence="5">Acetate kinase</fullName>
        <ecNumber evidence="5">2.7.2.1</ecNumber>
    </recommendedName>
    <alternativeName>
        <fullName evidence="5">Acetokinase</fullName>
    </alternativeName>
</protein>
<dbReference type="Proteomes" id="UP000263642">
    <property type="component" value="Unassembled WGS sequence"/>
</dbReference>
<dbReference type="GO" id="GO:0000287">
    <property type="term" value="F:magnesium ion binding"/>
    <property type="evidence" value="ECO:0007669"/>
    <property type="project" value="UniProtKB-UniRule"/>
</dbReference>
<name>A0A3D3R3E1_9PLAN</name>
<comment type="cofactor">
    <cofactor evidence="5">
        <name>Mg(2+)</name>
        <dbReference type="ChEBI" id="CHEBI:18420"/>
    </cofactor>
    <cofactor evidence="5">
        <name>Mn(2+)</name>
        <dbReference type="ChEBI" id="CHEBI:29035"/>
    </cofactor>
    <text evidence="5">Mg(2+). Can also accept Mn(2+).</text>
</comment>
<keyword evidence="5" id="KW-0460">Magnesium</keyword>
<feature type="binding site" evidence="5">
    <location>
        <position position="365"/>
    </location>
    <ligand>
        <name>Mg(2+)</name>
        <dbReference type="ChEBI" id="CHEBI:18420"/>
    </ligand>
</feature>
<dbReference type="HAMAP" id="MF_00020">
    <property type="entry name" value="Acetate_kinase"/>
    <property type="match status" value="1"/>
</dbReference>
<dbReference type="AlphaFoldDB" id="A0A3D3R3E1"/>
<dbReference type="EMBL" id="DQAY01000057">
    <property type="protein sequence ID" value="HCO23374.1"/>
    <property type="molecule type" value="Genomic_DNA"/>
</dbReference>
<dbReference type="UniPathway" id="UPA00340">
    <property type="reaction ID" value="UER00458"/>
</dbReference>
<dbReference type="SUPFAM" id="SSF53067">
    <property type="entry name" value="Actin-like ATPase domain"/>
    <property type="match status" value="2"/>
</dbReference>
<dbReference type="EC" id="2.7.2.1" evidence="5"/>
<dbReference type="InterPro" id="IPR043129">
    <property type="entry name" value="ATPase_NBD"/>
</dbReference>
<keyword evidence="4 5" id="KW-0067">ATP-binding</keyword>
<dbReference type="InterPro" id="IPR004372">
    <property type="entry name" value="Ac/propionate_kinase"/>
</dbReference>
<dbReference type="GO" id="GO:0005737">
    <property type="term" value="C:cytoplasm"/>
    <property type="evidence" value="ECO:0007669"/>
    <property type="project" value="UniProtKB-SubCell"/>
</dbReference>
<keyword evidence="1 5" id="KW-0808">Transferase</keyword>
<dbReference type="CDD" id="cd24010">
    <property type="entry name" value="ASKHA_NBD_AcK_PK"/>
    <property type="match status" value="1"/>
</dbReference>
<dbReference type="GO" id="GO:0006083">
    <property type="term" value="P:acetate metabolic process"/>
    <property type="evidence" value="ECO:0007669"/>
    <property type="project" value="TreeGrafter"/>
</dbReference>
<evidence type="ECO:0000256" key="6">
    <source>
        <dbReference type="RuleBase" id="RU003835"/>
    </source>
</evidence>
<comment type="caution">
    <text evidence="7">The sequence shown here is derived from an EMBL/GenBank/DDBJ whole genome shotgun (WGS) entry which is preliminary data.</text>
</comment>
<dbReference type="NCBIfam" id="TIGR00016">
    <property type="entry name" value="ackA"/>
    <property type="match status" value="1"/>
</dbReference>
<sequence>MFDELAHDELASGVIDWQSQADITTLNFQSQARNETQSRSDIVNNSDAVEWILQLLTDIKQSKSIRAVGHRIVHGGTQFRQPTLINEQVLQSVAEVSELAPLHNPPALITIEAAQTIFPEATHVAVFDTAFFAEMPPSAYIYPVPYEWYEQYGIRRFGFHGISHEYCSTRAAELLGRQNDASLRLVICHLDNGCSATAVHGGRPLATTMGFTPLEGLMMGTRSGSIDPGILIYLMKQQGFGPEGMDQSLNHQSGLLGVSEISSDFRQIEEAAQTKHERAQLAMKMFTERIQSTIGSLTVLLGGIDGLVFTAGIGEHSPMLRSSVCEKLQFLCLELDETKNQNAQVDCDLATTKSAGHILLIHTREEQMIARGAQRLFERFRY</sequence>
<comment type="function">
    <text evidence="5">Catalyzes the formation of acetyl phosphate from acetate and ATP. Can also catalyze the reverse reaction.</text>
</comment>
<dbReference type="Gene3D" id="3.30.420.40">
    <property type="match status" value="2"/>
</dbReference>
<feature type="binding site" evidence="5">
    <location>
        <begin position="264"/>
        <end position="266"/>
    </location>
    <ligand>
        <name>ATP</name>
        <dbReference type="ChEBI" id="CHEBI:30616"/>
    </ligand>
</feature>
<dbReference type="PANTHER" id="PTHR21060:SF15">
    <property type="entry name" value="ACETATE KINASE-RELATED"/>
    <property type="match status" value="1"/>
</dbReference>
<comment type="similarity">
    <text evidence="5 6">Belongs to the acetokinase family.</text>
</comment>
<dbReference type="GO" id="GO:0006085">
    <property type="term" value="P:acetyl-CoA biosynthetic process"/>
    <property type="evidence" value="ECO:0007669"/>
    <property type="project" value="UniProtKB-UniRule"/>
</dbReference>
<organism evidence="7 8">
    <name type="scientific">Gimesia maris</name>
    <dbReference type="NCBI Taxonomy" id="122"/>
    <lineage>
        <taxon>Bacteria</taxon>
        <taxon>Pseudomonadati</taxon>
        <taxon>Planctomycetota</taxon>
        <taxon>Planctomycetia</taxon>
        <taxon>Planctomycetales</taxon>
        <taxon>Planctomycetaceae</taxon>
        <taxon>Gimesia</taxon>
    </lineage>
</organism>
<feature type="site" description="Transition state stabilizer" evidence="5">
    <location>
        <position position="222"/>
    </location>
</feature>
<comment type="caution">
    <text evidence="5">Lacks conserved residue(s) required for the propagation of feature annotation.</text>
</comment>
<evidence type="ECO:0000256" key="5">
    <source>
        <dbReference type="HAMAP-Rule" id="MF_00020"/>
    </source>
</evidence>
<evidence type="ECO:0000313" key="7">
    <source>
        <dbReference type="EMBL" id="HCO23374.1"/>
    </source>
</evidence>
<proteinExistence type="inferred from homology"/>
<feature type="site" description="Transition state stabilizer" evidence="5">
    <location>
        <position position="160"/>
    </location>
</feature>
<keyword evidence="5" id="KW-0963">Cytoplasm</keyword>
<feature type="active site" description="Proton donor/acceptor" evidence="5">
    <location>
        <position position="128"/>
    </location>
</feature>
<dbReference type="GO" id="GO:0005524">
    <property type="term" value="F:ATP binding"/>
    <property type="evidence" value="ECO:0007669"/>
    <property type="project" value="UniProtKB-KW"/>
</dbReference>
<comment type="pathway">
    <text evidence="5">Metabolic intermediate biosynthesis; acetyl-CoA biosynthesis; acetyl-CoA from acetate: step 1/2.</text>
</comment>
<evidence type="ECO:0000256" key="4">
    <source>
        <dbReference type="ARBA" id="ARBA00022840"/>
    </source>
</evidence>
<accession>A0A3D3R3E1</accession>
<dbReference type="PIRSF" id="PIRSF000722">
    <property type="entry name" value="Acetate_prop_kin"/>
    <property type="match status" value="1"/>
</dbReference>
<keyword evidence="3 5" id="KW-0418">Kinase</keyword>
<evidence type="ECO:0000313" key="8">
    <source>
        <dbReference type="Proteomes" id="UP000263642"/>
    </source>
</evidence>
<comment type="catalytic activity">
    <reaction evidence="5">
        <text>acetate + ATP = acetyl phosphate + ADP</text>
        <dbReference type="Rhea" id="RHEA:11352"/>
        <dbReference type="ChEBI" id="CHEBI:22191"/>
        <dbReference type="ChEBI" id="CHEBI:30089"/>
        <dbReference type="ChEBI" id="CHEBI:30616"/>
        <dbReference type="ChEBI" id="CHEBI:456216"/>
        <dbReference type="EC" id="2.7.2.1"/>
    </reaction>
</comment>
<comment type="subunit">
    <text evidence="5">Homodimer.</text>
</comment>
<dbReference type="PANTHER" id="PTHR21060">
    <property type="entry name" value="ACETATE KINASE"/>
    <property type="match status" value="1"/>
</dbReference>